<dbReference type="Pfam" id="PF12728">
    <property type="entry name" value="HTH_17"/>
    <property type="match status" value="1"/>
</dbReference>
<dbReference type="InterPro" id="IPR041657">
    <property type="entry name" value="HTH_17"/>
</dbReference>
<evidence type="ECO:0000259" key="1">
    <source>
        <dbReference type="Pfam" id="PF12728"/>
    </source>
</evidence>
<sequence length="70" mass="7781">MAKETTAERQTYNIPEVAKIMGISNFLAYEMAASGKLPAIRVGAKRVVVPRQVFHQWLETAQFSPKASES</sequence>
<organism evidence="2 3">
    <name type="scientific">Desulfitobacterium chlororespirans DSM 11544</name>
    <dbReference type="NCBI Taxonomy" id="1121395"/>
    <lineage>
        <taxon>Bacteria</taxon>
        <taxon>Bacillati</taxon>
        <taxon>Bacillota</taxon>
        <taxon>Clostridia</taxon>
        <taxon>Eubacteriales</taxon>
        <taxon>Desulfitobacteriaceae</taxon>
        <taxon>Desulfitobacterium</taxon>
    </lineage>
</organism>
<keyword evidence="3" id="KW-1185">Reference proteome</keyword>
<gene>
    <name evidence="2" type="ORF">SAMN02745215_02913</name>
</gene>
<accession>A0A1M7U3L1</accession>
<dbReference type="RefSeq" id="WP_072773278.1">
    <property type="nucleotide sequence ID" value="NZ_FRDN01000009.1"/>
</dbReference>
<feature type="domain" description="Helix-turn-helix" evidence="1">
    <location>
        <begin position="12"/>
        <end position="60"/>
    </location>
</feature>
<dbReference type="GO" id="GO:0003677">
    <property type="term" value="F:DNA binding"/>
    <property type="evidence" value="ECO:0007669"/>
    <property type="project" value="InterPro"/>
</dbReference>
<dbReference type="NCBIfam" id="TIGR01764">
    <property type="entry name" value="excise"/>
    <property type="match status" value="1"/>
</dbReference>
<reference evidence="3" key="1">
    <citation type="submission" date="2016-12" db="EMBL/GenBank/DDBJ databases">
        <authorList>
            <person name="Varghese N."/>
            <person name="Submissions S."/>
        </authorList>
    </citation>
    <scope>NUCLEOTIDE SEQUENCE [LARGE SCALE GENOMIC DNA]</scope>
    <source>
        <strain evidence="3">DSM 11544</strain>
    </source>
</reference>
<dbReference type="STRING" id="1121395.SAMN02745215_02913"/>
<protein>
    <submittedName>
        <fullName evidence="2">DNA binding domain-containing protein, excisionase family</fullName>
    </submittedName>
</protein>
<proteinExistence type="predicted"/>
<dbReference type="AlphaFoldDB" id="A0A1M7U3L1"/>
<dbReference type="EMBL" id="FRDN01000009">
    <property type="protein sequence ID" value="SHN77621.1"/>
    <property type="molecule type" value="Genomic_DNA"/>
</dbReference>
<evidence type="ECO:0000313" key="2">
    <source>
        <dbReference type="EMBL" id="SHN77621.1"/>
    </source>
</evidence>
<dbReference type="InterPro" id="IPR010093">
    <property type="entry name" value="SinI_DNA-bd"/>
</dbReference>
<evidence type="ECO:0000313" key="3">
    <source>
        <dbReference type="Proteomes" id="UP000184010"/>
    </source>
</evidence>
<name>A0A1M7U3L1_9FIRM</name>
<dbReference type="Proteomes" id="UP000184010">
    <property type="component" value="Unassembled WGS sequence"/>
</dbReference>